<dbReference type="Pfam" id="PF03169">
    <property type="entry name" value="OPT"/>
    <property type="match status" value="1"/>
</dbReference>
<dbReference type="PANTHER" id="PTHR31645">
    <property type="entry name" value="OLIGOPEPTIDE TRANSPORTER YGL114W-RELATED"/>
    <property type="match status" value="1"/>
</dbReference>
<feature type="transmembrane region" description="Helical" evidence="6">
    <location>
        <begin position="123"/>
        <end position="141"/>
    </location>
</feature>
<keyword evidence="2" id="KW-0813">Transport</keyword>
<evidence type="ECO:0000313" key="8">
    <source>
        <dbReference type="Proteomes" id="UP000052008"/>
    </source>
</evidence>
<dbReference type="GO" id="GO:0035673">
    <property type="term" value="F:oligopeptide transmembrane transporter activity"/>
    <property type="evidence" value="ECO:0007669"/>
    <property type="project" value="InterPro"/>
</dbReference>
<comment type="caution">
    <text evidence="7">The sequence shown here is derived from an EMBL/GenBank/DDBJ whole genome shotgun (WGS) entry which is preliminary data.</text>
</comment>
<feature type="transmembrane region" description="Helical" evidence="6">
    <location>
        <begin position="581"/>
        <end position="603"/>
    </location>
</feature>
<evidence type="ECO:0000256" key="1">
    <source>
        <dbReference type="ARBA" id="ARBA00004141"/>
    </source>
</evidence>
<dbReference type="STRING" id="1703770.AMJ39_07885"/>
<feature type="transmembrane region" description="Helical" evidence="6">
    <location>
        <begin position="61"/>
        <end position="79"/>
    </location>
</feature>
<feature type="transmembrane region" description="Helical" evidence="6">
    <location>
        <begin position="233"/>
        <end position="255"/>
    </location>
</feature>
<dbReference type="NCBIfam" id="TIGR00728">
    <property type="entry name" value="OPT_sfam"/>
    <property type="match status" value="1"/>
</dbReference>
<dbReference type="NCBIfam" id="TIGR00733">
    <property type="entry name" value="OPT family oligopeptide transporter"/>
    <property type="match status" value="1"/>
</dbReference>
<dbReference type="PATRIC" id="fig|1703770.3.peg.2169"/>
<name>A0A0S7WQK3_UNCT6</name>
<evidence type="ECO:0000256" key="2">
    <source>
        <dbReference type="ARBA" id="ARBA00022448"/>
    </source>
</evidence>
<dbReference type="InterPro" id="IPR004813">
    <property type="entry name" value="OPT"/>
</dbReference>
<gene>
    <name evidence="7" type="ORF">AMJ39_07885</name>
</gene>
<feature type="transmembrane region" description="Helical" evidence="6">
    <location>
        <begin position="342"/>
        <end position="361"/>
    </location>
</feature>
<feature type="transmembrane region" description="Helical" evidence="6">
    <location>
        <begin position="36"/>
        <end position="55"/>
    </location>
</feature>
<evidence type="ECO:0000256" key="3">
    <source>
        <dbReference type="ARBA" id="ARBA00022692"/>
    </source>
</evidence>
<feature type="transmembrane region" description="Helical" evidence="6">
    <location>
        <begin position="401"/>
        <end position="420"/>
    </location>
</feature>
<evidence type="ECO:0000256" key="6">
    <source>
        <dbReference type="SAM" id="Phobius"/>
    </source>
</evidence>
<feature type="transmembrane region" description="Helical" evidence="6">
    <location>
        <begin position="282"/>
        <end position="300"/>
    </location>
</feature>
<protein>
    <submittedName>
        <fullName evidence="7">Peptide transporter</fullName>
    </submittedName>
</protein>
<comment type="subcellular location">
    <subcellularLocation>
        <location evidence="1">Membrane</location>
        <topology evidence="1">Multi-pass membrane protein</topology>
    </subcellularLocation>
</comment>
<sequence>MRRGARQTDVQTAEEEPFQPYVTDEFVASEITVKSIVLGSLVGIVFGAANAYLGLRVGMTVSASIPAAVISMGILRGLLKRGTVLENNMVQTIGSAGESLAAGVIFTIPALIIWGLEIPILEIFVMSLLGGVLGVLFMIPLRRYLIVREHGRLPYPEGTACAEVLIAGDEGGTKARTVFTGVGIGALYNYYLMGFRYWEHSPHWNVRPVRGAQIGIDLTPELLGVGYIIGPRIASYVCAGGVLAWLVLIPILTVFGDRLGAFLPAAAQPISELEPSDIWNSYIRYMGAGAVALGGIVSLIRAGPTIVSSLGAGFREVMQGLGPKRIGPGGPPPERPRTERDLPMSLVLGGVLAVALLAWLMPFIHVGLLGALLVAVFAFFFVTVSSRIVGLIGSSSNPVSGMTIATLLATALIFHALGWTGTEGKVAALSVGALVCIALCIAGDVSQDLKTGYLVGATPRRQQMGELVGVLTSALFVGWTIFLLNSAYGIPSEQLSAPQATLMSLVVEGVMTRTLPWALVFVGAAIAAVVELMRIPSLPFAVGLYLPISLSTPVMAGGLVRWGVGRVRDAGVKKRRTDRGVLFASGLIAGGAVMGIILAFFAWRRVDLSRLVPLEADGAWMGPLTGLVSLLMFGILAALLVLYSVRGGREGSSGRREAT</sequence>
<keyword evidence="3 6" id="KW-0812">Transmembrane</keyword>
<dbReference type="InterPro" id="IPR004814">
    <property type="entry name" value="Oligopep_transpt"/>
</dbReference>
<feature type="transmembrane region" description="Helical" evidence="6">
    <location>
        <begin position="426"/>
        <end position="446"/>
    </location>
</feature>
<dbReference type="AlphaFoldDB" id="A0A0S7WQK3"/>
<organism evidence="7 8">
    <name type="scientific">candidate division TA06 bacterium DG_24</name>
    <dbReference type="NCBI Taxonomy" id="1703770"/>
    <lineage>
        <taxon>Bacteria</taxon>
        <taxon>Bacteria division TA06</taxon>
    </lineage>
</organism>
<feature type="transmembrane region" description="Helical" evidence="6">
    <location>
        <begin position="367"/>
        <end position="389"/>
    </location>
</feature>
<dbReference type="PANTHER" id="PTHR31645:SF0">
    <property type="entry name" value="OLIGOPEPTIDE TRANSPORTER YGL114W-RELATED"/>
    <property type="match status" value="1"/>
</dbReference>
<reference evidence="7 8" key="1">
    <citation type="journal article" date="2015" name="Microbiome">
        <title>Genomic resolution of linkages in carbon, nitrogen, and sulfur cycling among widespread estuary sediment bacteria.</title>
        <authorList>
            <person name="Baker B.J."/>
            <person name="Lazar C.S."/>
            <person name="Teske A.P."/>
            <person name="Dick G.J."/>
        </authorList>
    </citation>
    <scope>NUCLEOTIDE SEQUENCE [LARGE SCALE GENOMIC DNA]</scope>
    <source>
        <strain evidence="7">DG_24</strain>
    </source>
</reference>
<dbReference type="GO" id="GO:0016020">
    <property type="term" value="C:membrane"/>
    <property type="evidence" value="ECO:0007669"/>
    <property type="project" value="UniProtKB-SubCell"/>
</dbReference>
<dbReference type="EMBL" id="LIZS01000059">
    <property type="protein sequence ID" value="KPJ52424.1"/>
    <property type="molecule type" value="Genomic_DNA"/>
</dbReference>
<evidence type="ECO:0000256" key="5">
    <source>
        <dbReference type="ARBA" id="ARBA00023136"/>
    </source>
</evidence>
<feature type="transmembrane region" description="Helical" evidence="6">
    <location>
        <begin position="623"/>
        <end position="645"/>
    </location>
</feature>
<feature type="transmembrane region" description="Helical" evidence="6">
    <location>
        <begin position="100"/>
        <end position="117"/>
    </location>
</feature>
<feature type="transmembrane region" description="Helical" evidence="6">
    <location>
        <begin position="467"/>
        <end position="490"/>
    </location>
</feature>
<dbReference type="InterPro" id="IPR045035">
    <property type="entry name" value="YSL-like"/>
</dbReference>
<dbReference type="Proteomes" id="UP000052008">
    <property type="component" value="Unassembled WGS sequence"/>
</dbReference>
<accession>A0A0S7WQK3</accession>
<evidence type="ECO:0000256" key="4">
    <source>
        <dbReference type="ARBA" id="ARBA00022989"/>
    </source>
</evidence>
<keyword evidence="5 6" id="KW-0472">Membrane</keyword>
<proteinExistence type="predicted"/>
<keyword evidence="4 6" id="KW-1133">Transmembrane helix</keyword>
<evidence type="ECO:0000313" key="7">
    <source>
        <dbReference type="EMBL" id="KPJ52424.1"/>
    </source>
</evidence>